<dbReference type="InterPro" id="IPR023796">
    <property type="entry name" value="Serpin_dom"/>
</dbReference>
<dbReference type="WBParaSite" id="TMUE_2000006575.1">
    <property type="protein sequence ID" value="TMUE_2000006575.1"/>
    <property type="gene ID" value="WBGene00285404"/>
</dbReference>
<dbReference type="STRING" id="70415.A0A5S6QHF5"/>
<evidence type="ECO:0000256" key="1">
    <source>
        <dbReference type="ARBA" id="ARBA00009500"/>
    </source>
</evidence>
<dbReference type="InterPro" id="IPR000215">
    <property type="entry name" value="Serpin_fam"/>
</dbReference>
<dbReference type="Gene3D" id="2.30.39.10">
    <property type="entry name" value="Alpha-1-antitrypsin, domain 1"/>
    <property type="match status" value="1"/>
</dbReference>
<dbReference type="GO" id="GO:0004867">
    <property type="term" value="F:serine-type endopeptidase inhibitor activity"/>
    <property type="evidence" value="ECO:0007669"/>
    <property type="project" value="InterPro"/>
</dbReference>
<dbReference type="PANTHER" id="PTHR11461:SF211">
    <property type="entry name" value="GH10112P-RELATED"/>
    <property type="match status" value="1"/>
</dbReference>
<dbReference type="SUPFAM" id="SSF56574">
    <property type="entry name" value="Serpins"/>
    <property type="match status" value="1"/>
</dbReference>
<organism evidence="4 5">
    <name type="scientific">Trichuris muris</name>
    <name type="common">Mouse whipworm</name>
    <dbReference type="NCBI Taxonomy" id="70415"/>
    <lineage>
        <taxon>Eukaryota</taxon>
        <taxon>Metazoa</taxon>
        <taxon>Ecdysozoa</taxon>
        <taxon>Nematoda</taxon>
        <taxon>Enoplea</taxon>
        <taxon>Dorylaimia</taxon>
        <taxon>Trichinellida</taxon>
        <taxon>Trichuridae</taxon>
        <taxon>Trichuris</taxon>
    </lineage>
</organism>
<evidence type="ECO:0000259" key="3">
    <source>
        <dbReference type="SMART" id="SM00093"/>
    </source>
</evidence>
<keyword evidence="4" id="KW-1185">Reference proteome</keyword>
<dbReference type="InterPro" id="IPR042185">
    <property type="entry name" value="Serpin_sf_2"/>
</dbReference>
<comment type="similarity">
    <text evidence="1 2">Belongs to the serpin family.</text>
</comment>
<proteinExistence type="inferred from homology"/>
<accession>A0A5S6QHF5</accession>
<dbReference type="GO" id="GO:0005615">
    <property type="term" value="C:extracellular space"/>
    <property type="evidence" value="ECO:0007669"/>
    <property type="project" value="InterPro"/>
</dbReference>
<dbReference type="InterPro" id="IPR042178">
    <property type="entry name" value="Serpin_sf_1"/>
</dbReference>
<dbReference type="InterPro" id="IPR023795">
    <property type="entry name" value="Serpin_CS"/>
</dbReference>
<sequence>MDEKQLQPVVEFIWNLYRNSSSVSKTSSVFLSPLSIVNVLCMAYIGAAGETKDQMRNVMFGDFANEDQLRSLFVFLVDLLSPSKQRNKEYTLNGASRLYCQSGFEILKTFTDQLEKLFKSDLVQLDFAESEKSRGEINSWVSSRTSGKIEQLIPPGVLGSLTRLVLVNAVYFKGDWAAKFPADRTINAPFYLSATYQVQTAMMTDKRKFRYTEDDNCQVLGIAYKGNELELYIILPKKRFQMEQFENQLTGEQLQNLFRRCSTCEVTATIPKFKLEHSFRVKPALQHLGIADMFDCSKANFSEITKNPELCVSEFLHKAFVEVNEEGTEAAAASAAVLMNRSAMTQLHPLYFVADHSFLFAIVELDNYMPLFIGRYYGPSTE</sequence>
<evidence type="ECO:0000256" key="2">
    <source>
        <dbReference type="RuleBase" id="RU000411"/>
    </source>
</evidence>
<name>A0A5S6QHF5_TRIMR</name>
<feature type="domain" description="Serpin" evidence="3">
    <location>
        <begin position="14"/>
        <end position="379"/>
    </location>
</feature>
<evidence type="ECO:0000313" key="5">
    <source>
        <dbReference type="WBParaSite" id="TMUE_2000006575.1"/>
    </source>
</evidence>
<dbReference type="SMART" id="SM00093">
    <property type="entry name" value="SERPIN"/>
    <property type="match status" value="1"/>
</dbReference>
<evidence type="ECO:0000313" key="4">
    <source>
        <dbReference type="Proteomes" id="UP000046395"/>
    </source>
</evidence>
<dbReference type="CDD" id="cd00172">
    <property type="entry name" value="serpin"/>
    <property type="match status" value="1"/>
</dbReference>
<reference evidence="5" key="1">
    <citation type="submission" date="2019-12" db="UniProtKB">
        <authorList>
            <consortium name="WormBaseParasite"/>
        </authorList>
    </citation>
    <scope>IDENTIFICATION</scope>
</reference>
<dbReference type="PROSITE" id="PS00284">
    <property type="entry name" value="SERPIN"/>
    <property type="match status" value="1"/>
</dbReference>
<dbReference type="Pfam" id="PF00079">
    <property type="entry name" value="Serpin"/>
    <property type="match status" value="1"/>
</dbReference>
<dbReference type="Gene3D" id="3.30.497.10">
    <property type="entry name" value="Antithrombin, subunit I, domain 2"/>
    <property type="match status" value="1"/>
</dbReference>
<dbReference type="PANTHER" id="PTHR11461">
    <property type="entry name" value="SERINE PROTEASE INHIBITOR, SERPIN"/>
    <property type="match status" value="1"/>
</dbReference>
<protein>
    <submittedName>
        <fullName evidence="5">SERPIN domain-containing protein</fullName>
    </submittedName>
</protein>
<dbReference type="Proteomes" id="UP000046395">
    <property type="component" value="Unassembled WGS sequence"/>
</dbReference>
<dbReference type="AlphaFoldDB" id="A0A5S6QHF5"/>
<dbReference type="InterPro" id="IPR036186">
    <property type="entry name" value="Serpin_sf"/>
</dbReference>